<gene>
    <name evidence="1" type="ORF">GCM10010302_08840</name>
</gene>
<evidence type="ECO:0000313" key="2">
    <source>
        <dbReference type="Proteomes" id="UP001501867"/>
    </source>
</evidence>
<evidence type="ECO:0000313" key="1">
    <source>
        <dbReference type="EMBL" id="GAA0273467.1"/>
    </source>
</evidence>
<comment type="caution">
    <text evidence="1">The sequence shown here is derived from an EMBL/GenBank/DDBJ whole genome shotgun (WGS) entry which is preliminary data.</text>
</comment>
<proteinExistence type="predicted"/>
<reference evidence="1 2" key="1">
    <citation type="journal article" date="2019" name="Int. J. Syst. Evol. Microbiol.">
        <title>The Global Catalogue of Microorganisms (GCM) 10K type strain sequencing project: providing services to taxonomists for standard genome sequencing and annotation.</title>
        <authorList>
            <consortium name="The Broad Institute Genomics Platform"/>
            <consortium name="The Broad Institute Genome Sequencing Center for Infectious Disease"/>
            <person name="Wu L."/>
            <person name="Ma J."/>
        </authorList>
    </citation>
    <scope>NUCLEOTIDE SEQUENCE [LARGE SCALE GENOMIC DNA]</scope>
    <source>
        <strain evidence="1 2">JCM 4505</strain>
    </source>
</reference>
<dbReference type="Proteomes" id="UP001501867">
    <property type="component" value="Unassembled WGS sequence"/>
</dbReference>
<protein>
    <recommendedName>
        <fullName evidence="3">RNA-binding protein</fullName>
    </recommendedName>
</protein>
<sequence>MPSILAPASDNGGACHDLPVSEYLWPGEDGGRVPDVASAWPETVRRLPVGTPVAGEVVGRRAFGVFLALDGHPDALGLARIDRMPRGRELPPVGRRVTGEVVWHAHHNHQVGVALDEWAGPGNPLPGLRAGQAGQAFR</sequence>
<organism evidence="1 2">
    <name type="scientific">Streptomyces polychromogenes</name>
    <dbReference type="NCBI Taxonomy" id="67342"/>
    <lineage>
        <taxon>Bacteria</taxon>
        <taxon>Bacillati</taxon>
        <taxon>Actinomycetota</taxon>
        <taxon>Actinomycetes</taxon>
        <taxon>Kitasatosporales</taxon>
        <taxon>Streptomycetaceae</taxon>
        <taxon>Streptomyces</taxon>
    </lineage>
</organism>
<dbReference type="EMBL" id="BAAABV010000006">
    <property type="protein sequence ID" value="GAA0273467.1"/>
    <property type="molecule type" value="Genomic_DNA"/>
</dbReference>
<keyword evidence="2" id="KW-1185">Reference proteome</keyword>
<evidence type="ECO:0008006" key="3">
    <source>
        <dbReference type="Google" id="ProtNLM"/>
    </source>
</evidence>
<accession>A0ABN0V3R5</accession>
<name>A0ABN0V3R5_9ACTN</name>